<reference evidence="10" key="1">
    <citation type="submission" date="2017-06" db="EMBL/GenBank/DDBJ databases">
        <authorList>
            <person name="Varghese N."/>
            <person name="Submissions S."/>
        </authorList>
    </citation>
    <scope>NUCLEOTIDE SEQUENCE [LARGE SCALE GENOMIC DNA]</scope>
    <source>
        <strain evidence="10">DSM 15668</strain>
    </source>
</reference>
<feature type="signal peptide" evidence="8">
    <location>
        <begin position="1"/>
        <end position="26"/>
    </location>
</feature>
<dbReference type="OrthoDB" id="9922at2"/>
<protein>
    <submittedName>
        <fullName evidence="9">Long-chain fatty acid transport protein</fullName>
    </submittedName>
</protein>
<dbReference type="SUPFAM" id="SSF56935">
    <property type="entry name" value="Porins"/>
    <property type="match status" value="1"/>
</dbReference>
<dbReference type="GO" id="GO:0009279">
    <property type="term" value="C:cell outer membrane"/>
    <property type="evidence" value="ECO:0007669"/>
    <property type="project" value="UniProtKB-SubCell"/>
</dbReference>
<feature type="chain" id="PRO_5013280443" evidence="8">
    <location>
        <begin position="27"/>
        <end position="404"/>
    </location>
</feature>
<keyword evidence="3" id="KW-1134">Transmembrane beta strand</keyword>
<dbReference type="AlphaFoldDB" id="A0A238YF15"/>
<evidence type="ECO:0000256" key="8">
    <source>
        <dbReference type="SAM" id="SignalP"/>
    </source>
</evidence>
<evidence type="ECO:0000256" key="6">
    <source>
        <dbReference type="ARBA" id="ARBA00023136"/>
    </source>
</evidence>
<keyword evidence="6" id="KW-0472">Membrane</keyword>
<comment type="similarity">
    <text evidence="2">Belongs to the OmpP1/FadL family.</text>
</comment>
<organism evidence="9 10">
    <name type="scientific">Desulfurobacterium atlanticum</name>
    <dbReference type="NCBI Taxonomy" id="240169"/>
    <lineage>
        <taxon>Bacteria</taxon>
        <taxon>Pseudomonadati</taxon>
        <taxon>Aquificota</taxon>
        <taxon>Aquificia</taxon>
        <taxon>Desulfurobacteriales</taxon>
        <taxon>Desulfurobacteriaceae</taxon>
        <taxon>Desulfurobacterium</taxon>
    </lineage>
</organism>
<evidence type="ECO:0000313" key="10">
    <source>
        <dbReference type="Proteomes" id="UP000198405"/>
    </source>
</evidence>
<dbReference type="Proteomes" id="UP000198405">
    <property type="component" value="Unassembled WGS sequence"/>
</dbReference>
<dbReference type="PANTHER" id="PTHR35093:SF8">
    <property type="entry name" value="OUTER MEMBRANE PROTEIN NMB0088-RELATED"/>
    <property type="match status" value="1"/>
</dbReference>
<keyword evidence="10" id="KW-1185">Reference proteome</keyword>
<dbReference type="InterPro" id="IPR005017">
    <property type="entry name" value="OMPP1/FadL/TodX"/>
</dbReference>
<dbReference type="PANTHER" id="PTHR35093">
    <property type="entry name" value="OUTER MEMBRANE PROTEIN NMB0088-RELATED"/>
    <property type="match status" value="1"/>
</dbReference>
<name>A0A238YF15_9BACT</name>
<evidence type="ECO:0000256" key="4">
    <source>
        <dbReference type="ARBA" id="ARBA00022692"/>
    </source>
</evidence>
<gene>
    <name evidence="9" type="ORF">SAMN06265340_10365</name>
</gene>
<dbReference type="RefSeq" id="WP_089322615.1">
    <property type="nucleotide sequence ID" value="NZ_FZOB01000003.1"/>
</dbReference>
<accession>A0A238YF15</accession>
<evidence type="ECO:0000256" key="1">
    <source>
        <dbReference type="ARBA" id="ARBA00004571"/>
    </source>
</evidence>
<sequence>MIRKLLAVTFTVCLGSLFLLSSQADATNGDDMIGVSPVSRAMGGIGVGLPIGSTDEVYRNPAWMSKSSGFDVSFGATLFLPDVKASATTPAGTTEVSSKADTFVIPEFSITQRLNDKLVFGLGAFGVSGMGTDYRNSSSPLFQNMNTNFSFMRMMPALSYQLNENLSLGAAVHMAWGSLDMGQGYSQDFGIGGTFGIAYDSGFFTAGFSYMSPISMTYERVYDSNGDGTYENIKLEQPQEVAAGFGVRPSERVKIGFDVRWINWSGADGYKQFGWDDQVVYSVGGEFKATEKLCLRAGFNYAKSPLDDVSAASNAAQTITVPDLAASSNEYGIGVMNALGFPAITETHITLGAGYKVSEHFAVNVAYVRAFEGDFKVTDTANASPTYEAKNAQNSISMGFHWNF</sequence>
<keyword evidence="7" id="KW-0998">Cell outer membrane</keyword>
<keyword evidence="5 8" id="KW-0732">Signal</keyword>
<dbReference type="GO" id="GO:0015483">
    <property type="term" value="F:long-chain fatty acid transporting porin activity"/>
    <property type="evidence" value="ECO:0007669"/>
    <property type="project" value="TreeGrafter"/>
</dbReference>
<evidence type="ECO:0000256" key="5">
    <source>
        <dbReference type="ARBA" id="ARBA00022729"/>
    </source>
</evidence>
<dbReference type="Pfam" id="PF03349">
    <property type="entry name" value="Toluene_X"/>
    <property type="match status" value="2"/>
</dbReference>
<dbReference type="EMBL" id="FZOB01000003">
    <property type="protein sequence ID" value="SNR69174.1"/>
    <property type="molecule type" value="Genomic_DNA"/>
</dbReference>
<keyword evidence="4" id="KW-0812">Transmembrane</keyword>
<comment type="subcellular location">
    <subcellularLocation>
        <location evidence="1">Cell outer membrane</location>
        <topology evidence="1">Multi-pass membrane protein</topology>
    </subcellularLocation>
</comment>
<proteinExistence type="inferred from homology"/>
<evidence type="ECO:0000256" key="3">
    <source>
        <dbReference type="ARBA" id="ARBA00022452"/>
    </source>
</evidence>
<evidence type="ECO:0000256" key="2">
    <source>
        <dbReference type="ARBA" id="ARBA00008163"/>
    </source>
</evidence>
<dbReference type="Gene3D" id="2.40.160.60">
    <property type="entry name" value="Outer membrane protein transport protein (OMPP1/FadL/TodX)"/>
    <property type="match status" value="1"/>
</dbReference>
<evidence type="ECO:0000256" key="7">
    <source>
        <dbReference type="ARBA" id="ARBA00023237"/>
    </source>
</evidence>
<evidence type="ECO:0000313" key="9">
    <source>
        <dbReference type="EMBL" id="SNR69174.1"/>
    </source>
</evidence>